<organism evidence="11 12">
    <name type="scientific">Symbiodinium necroappetens</name>
    <dbReference type="NCBI Taxonomy" id="1628268"/>
    <lineage>
        <taxon>Eukaryota</taxon>
        <taxon>Sar</taxon>
        <taxon>Alveolata</taxon>
        <taxon>Dinophyceae</taxon>
        <taxon>Suessiales</taxon>
        <taxon>Symbiodiniaceae</taxon>
        <taxon>Symbiodinium</taxon>
    </lineage>
</organism>
<dbReference type="Pfam" id="PF00675">
    <property type="entry name" value="Peptidase_M16"/>
    <property type="match status" value="1"/>
</dbReference>
<accession>A0A812ME34</accession>
<proteinExistence type="inferred from homology"/>
<evidence type="ECO:0000259" key="9">
    <source>
        <dbReference type="Pfam" id="PF16187"/>
    </source>
</evidence>
<evidence type="ECO:0000313" key="12">
    <source>
        <dbReference type="Proteomes" id="UP000601435"/>
    </source>
</evidence>
<dbReference type="InterPro" id="IPR054734">
    <property type="entry name" value="PqqF-like_C_4"/>
</dbReference>
<keyword evidence="4" id="KW-0378">Hydrolase</keyword>
<dbReference type="InterPro" id="IPR011249">
    <property type="entry name" value="Metalloenz_LuxS/M16"/>
</dbReference>
<dbReference type="Pfam" id="PF22456">
    <property type="entry name" value="PqqF-like_C_4"/>
    <property type="match status" value="1"/>
</dbReference>
<dbReference type="InterPro" id="IPR050626">
    <property type="entry name" value="Peptidase_M16"/>
</dbReference>
<keyword evidence="6" id="KW-0482">Metalloprotease</keyword>
<evidence type="ECO:0000256" key="4">
    <source>
        <dbReference type="ARBA" id="ARBA00022801"/>
    </source>
</evidence>
<dbReference type="PANTHER" id="PTHR43690">
    <property type="entry name" value="NARDILYSIN"/>
    <property type="match status" value="1"/>
</dbReference>
<evidence type="ECO:0000256" key="2">
    <source>
        <dbReference type="ARBA" id="ARBA00022670"/>
    </source>
</evidence>
<feature type="domain" description="Peptidase M16 N-terminal" evidence="7">
    <location>
        <begin position="1"/>
        <end position="80"/>
    </location>
</feature>
<dbReference type="InterPro" id="IPR032632">
    <property type="entry name" value="Peptidase_M16_M"/>
</dbReference>
<feature type="domain" description="Coenzyme PQQ synthesis protein F-like C-terminal lobe" evidence="10">
    <location>
        <begin position="721"/>
        <end position="819"/>
    </location>
</feature>
<dbReference type="PANTHER" id="PTHR43690:SF18">
    <property type="entry name" value="INSULIN-DEGRADING ENZYME-RELATED"/>
    <property type="match status" value="1"/>
</dbReference>
<comment type="caution">
    <text evidence="11">The sequence shown here is derived from an EMBL/GenBank/DDBJ whole genome shotgun (WGS) entry which is preliminary data.</text>
</comment>
<feature type="domain" description="Peptidase M16 C-terminal" evidence="8">
    <location>
        <begin position="125"/>
        <end position="307"/>
    </location>
</feature>
<keyword evidence="12" id="KW-1185">Reference proteome</keyword>
<dbReference type="SUPFAM" id="SSF63411">
    <property type="entry name" value="LuxS/MPP-like metallohydrolase"/>
    <property type="match status" value="4"/>
</dbReference>
<dbReference type="InterPro" id="IPR007863">
    <property type="entry name" value="Peptidase_M16_C"/>
</dbReference>
<evidence type="ECO:0000256" key="3">
    <source>
        <dbReference type="ARBA" id="ARBA00022723"/>
    </source>
</evidence>
<dbReference type="Proteomes" id="UP000601435">
    <property type="component" value="Unassembled WGS sequence"/>
</dbReference>
<dbReference type="Pfam" id="PF16187">
    <property type="entry name" value="Peptidase_M16_M"/>
    <property type="match status" value="1"/>
</dbReference>
<evidence type="ECO:0000259" key="8">
    <source>
        <dbReference type="Pfam" id="PF05193"/>
    </source>
</evidence>
<comment type="similarity">
    <text evidence="1">Belongs to the peptidase M16 family.</text>
</comment>
<gene>
    <name evidence="11" type="primary">IDE</name>
    <name evidence="11" type="ORF">SNEC2469_LOCUS5940</name>
</gene>
<dbReference type="Gene3D" id="3.30.830.10">
    <property type="entry name" value="Metalloenzyme, LuxS/M16 peptidase-like"/>
    <property type="match status" value="4"/>
</dbReference>
<evidence type="ECO:0000256" key="5">
    <source>
        <dbReference type="ARBA" id="ARBA00022833"/>
    </source>
</evidence>
<dbReference type="InterPro" id="IPR011765">
    <property type="entry name" value="Pept_M16_N"/>
</dbReference>
<dbReference type="GO" id="GO:0006508">
    <property type="term" value="P:proteolysis"/>
    <property type="evidence" value="ECO:0007669"/>
    <property type="project" value="UniProtKB-KW"/>
</dbReference>
<sequence length="937" mass="104738">MVLHGTLQPWGTTFSEHIKAHAGQHNAVTTMLQTCFAFEIQSDKLDSALRLFCRFFVSPQFCRSLQHQELQAIDSEHSMNAQSDFRRQWAVLLQDANPRHPYHWASGCSKSLLHGAAAAKCDLHEAMEKFHESTYKASRMTLAVVGPQPTEKLEALVRACFTSVPSEPQGRTERSTLIGDQVSREPAFLSEDFCGQVFVSPLKDLQQLKLSWSLPWQISRWRSKPSAYATYLLGQEGPGSLLAALKARNLAQHLSIACYDYHGAVSTLELSVDLTDTNDQTVLEVGELVFAFISMIRSLGIQGWVLKEYTHLQKLNYNFQFDTATYNLVQDLACNLHYYPVEEVLAADSLLYDQDASASMDILNLMTVDNARLSLLSKSLESICASCEPWYEAKFMKFQSIKGTWKARWQELESGSWRSIVEKSGLGFPHRNSFLPADFALRSPPPLAAAREMEVPQDWCRAWLHPTSANHQPKVAASFCFRSFELSTPENIALAHILCKCVEQSFRAEAFEARMAGAMYKLDVVDHCFLLQFLGFRDKMHLLAGAAASSLFVAMRAIPRDCFLQAKMQQERIFKNASSGQAYSQALAALEDLLLQRPSASDLLKATQQLHQESAGSLPDKFFGPSACLVEALIIGNVNEADARQLLEAVIGPMAKLRKFNPGQGPVEVPAKAELLIPRSLGRTILKIDGQAAQDTNNCAVECLCNIAAATPEHEALAAVLVSIWKPLFFNELRTQQQLGYVVSCFMRIRVTHVSLIFVVQTDRLPEVALKSIDKFFSHAFTHIICTVTERQFREQCEGIARQLEESPRNLWDAMSRDWLPIEERTFSFDACLRQVAMLRACTLNQLRAFVKQEVQPSPRLAVLLRSPKAAWQRASHDWGDARVLTKWGLSSFKAGLQPSFANKVFGKAGQAASSSEGKAPVADAITIDEDEECRVQ</sequence>
<keyword evidence="2" id="KW-0645">Protease</keyword>
<evidence type="ECO:0000313" key="11">
    <source>
        <dbReference type="EMBL" id="CAE7260600.1"/>
    </source>
</evidence>
<keyword evidence="5" id="KW-0862">Zinc</keyword>
<dbReference type="AlphaFoldDB" id="A0A812ME34"/>
<dbReference type="GO" id="GO:0046872">
    <property type="term" value="F:metal ion binding"/>
    <property type="evidence" value="ECO:0007669"/>
    <property type="project" value="UniProtKB-KW"/>
</dbReference>
<evidence type="ECO:0000256" key="6">
    <source>
        <dbReference type="ARBA" id="ARBA00023049"/>
    </source>
</evidence>
<evidence type="ECO:0000259" key="10">
    <source>
        <dbReference type="Pfam" id="PF22456"/>
    </source>
</evidence>
<dbReference type="Pfam" id="PF05193">
    <property type="entry name" value="Peptidase_M16_C"/>
    <property type="match status" value="1"/>
</dbReference>
<dbReference type="OrthoDB" id="952271at2759"/>
<evidence type="ECO:0000256" key="1">
    <source>
        <dbReference type="ARBA" id="ARBA00007261"/>
    </source>
</evidence>
<reference evidence="11" key="1">
    <citation type="submission" date="2021-02" db="EMBL/GenBank/DDBJ databases">
        <authorList>
            <person name="Dougan E. K."/>
            <person name="Rhodes N."/>
            <person name="Thang M."/>
            <person name="Chan C."/>
        </authorList>
    </citation>
    <scope>NUCLEOTIDE SEQUENCE</scope>
</reference>
<evidence type="ECO:0000259" key="7">
    <source>
        <dbReference type="Pfam" id="PF00675"/>
    </source>
</evidence>
<name>A0A812ME34_9DINO</name>
<keyword evidence="3" id="KW-0479">Metal-binding</keyword>
<dbReference type="EMBL" id="CAJNJA010010656">
    <property type="protein sequence ID" value="CAE7260600.1"/>
    <property type="molecule type" value="Genomic_DNA"/>
</dbReference>
<feature type="domain" description="Peptidase M16 middle/third" evidence="9">
    <location>
        <begin position="317"/>
        <end position="599"/>
    </location>
</feature>
<protein>
    <submittedName>
        <fullName evidence="11">IDE protein</fullName>
    </submittedName>
</protein>
<dbReference type="GO" id="GO:0008237">
    <property type="term" value="F:metallopeptidase activity"/>
    <property type="evidence" value="ECO:0007669"/>
    <property type="project" value="UniProtKB-KW"/>
</dbReference>